<keyword evidence="7" id="KW-0333">Golgi apparatus</keyword>
<evidence type="ECO:0000313" key="10">
    <source>
        <dbReference type="EMBL" id="KAF2681079.1"/>
    </source>
</evidence>
<evidence type="ECO:0000256" key="6">
    <source>
        <dbReference type="ARBA" id="ARBA00022989"/>
    </source>
</evidence>
<feature type="transmembrane region" description="Helical" evidence="9">
    <location>
        <begin position="459"/>
        <end position="483"/>
    </location>
</feature>
<comment type="subcellular location">
    <subcellularLocation>
        <location evidence="2">Golgi apparatus</location>
    </subcellularLocation>
    <subcellularLocation>
        <location evidence="1">Membrane</location>
        <topology evidence="1">Multi-pass membrane protein</topology>
    </subcellularLocation>
</comment>
<evidence type="ECO:0000256" key="8">
    <source>
        <dbReference type="ARBA" id="ARBA00023136"/>
    </source>
</evidence>
<feature type="transmembrane region" description="Helical" evidence="9">
    <location>
        <begin position="389"/>
        <end position="416"/>
    </location>
</feature>
<sequence>MHADIRRSVILCAFAVLIQAFYIPGVTYKPYTDGETIPLLVNKVYSDKSELQYAWTELPFACPPTGRIRTRRLTSGTSITLNLGEVLRGDRITVSDYELVMGQDIEARHLCDKEVNSDGLRRTNELIKDGYVAEWIVDNLPGATSFQSTDKTRKYYAAGFKIGDQLRSAKGAEPSFIINNHVTLVIRYHRAPGKDGAKGKKVIVGFEVFPKSISANNRTDGLPADVHAQQDPMALVPQSNSTGETDSSEESILSIPFTYSVYFRENAELDWQNRWDMYFVASDDSSNVHWLAIVNSLIIAGLLTAVVAVILTRTIRGDIKGYEQTGIKLKTKRSQILKTTQPYQKNHGLLGQIDEEGDADISDDEDMEDITGWKLVHGDVFRAPLYGGLLAPLIGSGIQLLFTTIGILILSVVGVLNPSFRGGYVSVGFGLWIFAGLFSGYSSARVYKTFGGQVWQKNVIVTASLVPGLLFATIFILNLFVWMRASSTALPFTTLLALVFLWLFIQLPLVYVGGWYGFTKHGAWSPPIKSNVIPRQIPPQPWHTRPAQAVLLAGLVPFLVIFVELMFVFKSLWMDKSGYYYVFGFMGVVSGVLVVTVIEVTIVGVYLELCAEDYNWHWRSFLLGSASALYIFAYTIYYFFAQLHISGFISAMLFFAYGALACVLYGLLMGTIGFLAAWTFVGRIYGSVKVD</sequence>
<dbReference type="EMBL" id="MU005593">
    <property type="protein sequence ID" value="KAF2681079.1"/>
    <property type="molecule type" value="Genomic_DNA"/>
</dbReference>
<keyword evidence="6 9" id="KW-1133">Transmembrane helix</keyword>
<accession>A0A6G1IT78</accession>
<evidence type="ECO:0000313" key="11">
    <source>
        <dbReference type="Proteomes" id="UP000799291"/>
    </source>
</evidence>
<feature type="transmembrane region" description="Helical" evidence="9">
    <location>
        <begin position="495"/>
        <end position="518"/>
    </location>
</feature>
<evidence type="ECO:0000256" key="7">
    <source>
        <dbReference type="ARBA" id="ARBA00023034"/>
    </source>
</evidence>
<evidence type="ECO:0000256" key="3">
    <source>
        <dbReference type="ARBA" id="ARBA00005227"/>
    </source>
</evidence>
<dbReference type="OrthoDB" id="1666796at2759"/>
<keyword evidence="8 9" id="KW-0472">Membrane</keyword>
<dbReference type="PANTHER" id="PTHR10766:SF55">
    <property type="entry name" value="TRANSMEMBRANE 9 SUPERFAMILY MEMBER 4"/>
    <property type="match status" value="1"/>
</dbReference>
<evidence type="ECO:0000256" key="4">
    <source>
        <dbReference type="ARBA" id="ARBA00022692"/>
    </source>
</evidence>
<organism evidence="10 11">
    <name type="scientific">Lentithecium fluviatile CBS 122367</name>
    <dbReference type="NCBI Taxonomy" id="1168545"/>
    <lineage>
        <taxon>Eukaryota</taxon>
        <taxon>Fungi</taxon>
        <taxon>Dikarya</taxon>
        <taxon>Ascomycota</taxon>
        <taxon>Pezizomycotina</taxon>
        <taxon>Dothideomycetes</taxon>
        <taxon>Pleosporomycetidae</taxon>
        <taxon>Pleosporales</taxon>
        <taxon>Massarineae</taxon>
        <taxon>Lentitheciaceae</taxon>
        <taxon>Lentithecium</taxon>
    </lineage>
</organism>
<reference evidence="10" key="1">
    <citation type="journal article" date="2020" name="Stud. Mycol.">
        <title>101 Dothideomycetes genomes: a test case for predicting lifestyles and emergence of pathogens.</title>
        <authorList>
            <person name="Haridas S."/>
            <person name="Albert R."/>
            <person name="Binder M."/>
            <person name="Bloem J."/>
            <person name="Labutti K."/>
            <person name="Salamov A."/>
            <person name="Andreopoulos B."/>
            <person name="Baker S."/>
            <person name="Barry K."/>
            <person name="Bills G."/>
            <person name="Bluhm B."/>
            <person name="Cannon C."/>
            <person name="Castanera R."/>
            <person name="Culley D."/>
            <person name="Daum C."/>
            <person name="Ezra D."/>
            <person name="Gonzalez J."/>
            <person name="Henrissat B."/>
            <person name="Kuo A."/>
            <person name="Liang C."/>
            <person name="Lipzen A."/>
            <person name="Lutzoni F."/>
            <person name="Magnuson J."/>
            <person name="Mondo S."/>
            <person name="Nolan M."/>
            <person name="Ohm R."/>
            <person name="Pangilinan J."/>
            <person name="Park H.-J."/>
            <person name="Ramirez L."/>
            <person name="Alfaro M."/>
            <person name="Sun H."/>
            <person name="Tritt A."/>
            <person name="Yoshinaga Y."/>
            <person name="Zwiers L.-H."/>
            <person name="Turgeon B."/>
            <person name="Goodwin S."/>
            <person name="Spatafora J."/>
            <person name="Crous P."/>
            <person name="Grigoriev I."/>
        </authorList>
    </citation>
    <scope>NUCLEOTIDE SEQUENCE</scope>
    <source>
        <strain evidence="10">CBS 122367</strain>
    </source>
</reference>
<dbReference type="Proteomes" id="UP000799291">
    <property type="component" value="Unassembled WGS sequence"/>
</dbReference>
<feature type="transmembrane region" description="Helical" evidence="9">
    <location>
        <begin position="621"/>
        <end position="640"/>
    </location>
</feature>
<dbReference type="InterPro" id="IPR004240">
    <property type="entry name" value="EMP70"/>
</dbReference>
<comment type="similarity">
    <text evidence="3 9">Belongs to the nonaspanin (TM9SF) (TC 9.A.2) family.</text>
</comment>
<evidence type="ECO:0000256" key="2">
    <source>
        <dbReference type="ARBA" id="ARBA00004555"/>
    </source>
</evidence>
<feature type="transmembrane region" description="Helical" evidence="9">
    <location>
        <begin position="422"/>
        <end position="447"/>
    </location>
</feature>
<gene>
    <name evidence="10" type="ORF">K458DRAFT_433947</name>
</gene>
<keyword evidence="5 9" id="KW-0732">Signal</keyword>
<feature type="signal peptide" evidence="9">
    <location>
        <begin position="1"/>
        <end position="20"/>
    </location>
</feature>
<dbReference type="Pfam" id="PF02990">
    <property type="entry name" value="EMP70"/>
    <property type="match status" value="1"/>
</dbReference>
<dbReference type="GO" id="GO:0072657">
    <property type="term" value="P:protein localization to membrane"/>
    <property type="evidence" value="ECO:0007669"/>
    <property type="project" value="TreeGrafter"/>
</dbReference>
<dbReference type="GO" id="GO:0016020">
    <property type="term" value="C:membrane"/>
    <property type="evidence" value="ECO:0007669"/>
    <property type="project" value="UniProtKB-SubCell"/>
</dbReference>
<dbReference type="AlphaFoldDB" id="A0A6G1IT78"/>
<evidence type="ECO:0000256" key="1">
    <source>
        <dbReference type="ARBA" id="ARBA00004141"/>
    </source>
</evidence>
<proteinExistence type="inferred from homology"/>
<keyword evidence="11" id="KW-1185">Reference proteome</keyword>
<feature type="transmembrane region" description="Helical" evidence="9">
    <location>
        <begin position="549"/>
        <end position="573"/>
    </location>
</feature>
<feature type="chain" id="PRO_5026371604" description="Transmembrane 9 superfamily member" evidence="9">
    <location>
        <begin position="21"/>
        <end position="691"/>
    </location>
</feature>
<evidence type="ECO:0000256" key="9">
    <source>
        <dbReference type="RuleBase" id="RU363079"/>
    </source>
</evidence>
<feature type="transmembrane region" description="Helical" evidence="9">
    <location>
        <begin position="579"/>
        <end position="609"/>
    </location>
</feature>
<dbReference type="GO" id="GO:0005794">
    <property type="term" value="C:Golgi apparatus"/>
    <property type="evidence" value="ECO:0007669"/>
    <property type="project" value="UniProtKB-SubCell"/>
</dbReference>
<evidence type="ECO:0000256" key="5">
    <source>
        <dbReference type="ARBA" id="ARBA00022729"/>
    </source>
</evidence>
<feature type="transmembrane region" description="Helical" evidence="9">
    <location>
        <begin position="652"/>
        <end position="681"/>
    </location>
</feature>
<keyword evidence="4 9" id="KW-0812">Transmembrane</keyword>
<feature type="transmembrane region" description="Helical" evidence="9">
    <location>
        <begin position="290"/>
        <end position="311"/>
    </location>
</feature>
<dbReference type="PANTHER" id="PTHR10766">
    <property type="entry name" value="TRANSMEMBRANE 9 SUPERFAMILY PROTEIN"/>
    <property type="match status" value="1"/>
</dbReference>
<name>A0A6G1IT78_9PLEO</name>
<protein>
    <recommendedName>
        <fullName evidence="9">Transmembrane 9 superfamily member</fullName>
    </recommendedName>
</protein>